<dbReference type="Proteomes" id="UP000574133">
    <property type="component" value="Unassembled WGS sequence"/>
</dbReference>
<dbReference type="AlphaFoldDB" id="A0A841T957"/>
<dbReference type="EC" id="1.17.1.8" evidence="9 12"/>
<gene>
    <name evidence="15" type="primary">dapB</name>
    <name evidence="15" type="ORF">H4Q31_09060</name>
</gene>
<dbReference type="InterPro" id="IPR000846">
    <property type="entry name" value="DapB_N"/>
</dbReference>
<dbReference type="Pfam" id="PF01113">
    <property type="entry name" value="DapB_N"/>
    <property type="match status" value="1"/>
</dbReference>
<dbReference type="PANTHER" id="PTHR20836">
    <property type="entry name" value="DIHYDRODIPICOLINATE REDUCTASE"/>
    <property type="match status" value="1"/>
</dbReference>
<evidence type="ECO:0000313" key="15">
    <source>
        <dbReference type="EMBL" id="MBB6677472.1"/>
    </source>
</evidence>
<evidence type="ECO:0000256" key="2">
    <source>
        <dbReference type="ARBA" id="ARBA00022605"/>
    </source>
</evidence>
<evidence type="ECO:0000259" key="13">
    <source>
        <dbReference type="Pfam" id="PF01113"/>
    </source>
</evidence>
<keyword evidence="6" id="KW-0520">NAD</keyword>
<evidence type="ECO:0000256" key="11">
    <source>
        <dbReference type="ARBA" id="ARBA00049396"/>
    </source>
</evidence>
<evidence type="ECO:0000256" key="10">
    <source>
        <dbReference type="ARBA" id="ARBA00049080"/>
    </source>
</evidence>
<feature type="domain" description="Dihydrodipicolinate reductase N-terminal" evidence="13">
    <location>
        <begin position="14"/>
        <end position="135"/>
    </location>
</feature>
<dbReference type="SUPFAM" id="SSF51735">
    <property type="entry name" value="NAD(P)-binding Rossmann-fold domains"/>
    <property type="match status" value="1"/>
</dbReference>
<sequence>MLPSKNPMTDGALTIGIVGGTGKMGRAIFHESLNREDMSTSLILARRADLLEADRSFTAADQEARSPIQFLTTVDKPSCRVMIDFSHPSMMERYVPALLRSPTPLVIGTSGVRDHPGFAGIEQLSRYAPVLAATNVSLGMSILFHMVKEISKLMPISYHAEVLDIHQRTKREAPGDTAKKLAQTLAECRGKAHQAEFPIVMNGESRGEGDLSIGVQALRLGYGVGEHTVYFAGPGERLELTHRVFDRSILAKTVLSAAEWIVDQAPGLYDMNDFYGII</sequence>
<evidence type="ECO:0000259" key="14">
    <source>
        <dbReference type="Pfam" id="PF05173"/>
    </source>
</evidence>
<dbReference type="GO" id="GO:0009089">
    <property type="term" value="P:lysine biosynthetic process via diaminopimelate"/>
    <property type="evidence" value="ECO:0007669"/>
    <property type="project" value="UniProtKB-UniRule"/>
</dbReference>
<dbReference type="SUPFAM" id="SSF55347">
    <property type="entry name" value="Glyceraldehyde-3-phosphate dehydrogenase-like, C-terminal domain"/>
    <property type="match status" value="1"/>
</dbReference>
<dbReference type="GO" id="GO:0008839">
    <property type="term" value="F:4-hydroxy-tetrahydrodipicolinate reductase"/>
    <property type="evidence" value="ECO:0007669"/>
    <property type="project" value="UniProtKB-UniRule"/>
</dbReference>
<comment type="similarity">
    <text evidence="1">Belongs to the DapB family.</text>
</comment>
<dbReference type="Pfam" id="PF05173">
    <property type="entry name" value="DapB_C"/>
    <property type="match status" value="1"/>
</dbReference>
<keyword evidence="4" id="KW-0220">Diaminopimelate biosynthesis</keyword>
<proteinExistence type="inferred from homology"/>
<dbReference type="InterPro" id="IPR022663">
    <property type="entry name" value="DapB_C"/>
</dbReference>
<evidence type="ECO:0000256" key="7">
    <source>
        <dbReference type="ARBA" id="ARBA00023154"/>
    </source>
</evidence>
<name>A0A841T957_9BACL</name>
<evidence type="ECO:0000256" key="12">
    <source>
        <dbReference type="NCBIfam" id="TIGR00036"/>
    </source>
</evidence>
<evidence type="ECO:0000256" key="4">
    <source>
        <dbReference type="ARBA" id="ARBA00022915"/>
    </source>
</evidence>
<evidence type="ECO:0000256" key="9">
    <source>
        <dbReference type="ARBA" id="ARBA00038983"/>
    </source>
</evidence>
<dbReference type="NCBIfam" id="TIGR00036">
    <property type="entry name" value="dapB"/>
    <property type="match status" value="1"/>
</dbReference>
<evidence type="ECO:0000256" key="1">
    <source>
        <dbReference type="ARBA" id="ARBA00006642"/>
    </source>
</evidence>
<dbReference type="InterPro" id="IPR023940">
    <property type="entry name" value="DHDPR_bac"/>
</dbReference>
<evidence type="ECO:0000313" key="16">
    <source>
        <dbReference type="Proteomes" id="UP000574133"/>
    </source>
</evidence>
<dbReference type="InterPro" id="IPR036291">
    <property type="entry name" value="NAD(P)-bd_dom_sf"/>
</dbReference>
<comment type="pathway">
    <text evidence="8">Amino-acid biosynthesis; L-lysine biosynthesis via DAP pathway; (S)-tetrahydrodipicolinate from L-aspartate: step 4/4.</text>
</comment>
<organism evidence="15 16">
    <name type="scientific">Cohnella lubricantis</name>
    <dbReference type="NCBI Taxonomy" id="2163172"/>
    <lineage>
        <taxon>Bacteria</taxon>
        <taxon>Bacillati</taxon>
        <taxon>Bacillota</taxon>
        <taxon>Bacilli</taxon>
        <taxon>Bacillales</taxon>
        <taxon>Paenibacillaceae</taxon>
        <taxon>Cohnella</taxon>
    </lineage>
</organism>
<accession>A0A841T957</accession>
<dbReference type="EMBL" id="JACJVN010000033">
    <property type="protein sequence ID" value="MBB6677472.1"/>
    <property type="molecule type" value="Genomic_DNA"/>
</dbReference>
<keyword evidence="3" id="KW-0521">NADP</keyword>
<evidence type="ECO:0000256" key="6">
    <source>
        <dbReference type="ARBA" id="ARBA00023027"/>
    </source>
</evidence>
<evidence type="ECO:0000256" key="8">
    <source>
        <dbReference type="ARBA" id="ARBA00037922"/>
    </source>
</evidence>
<keyword evidence="16" id="KW-1185">Reference proteome</keyword>
<dbReference type="PIRSF" id="PIRSF000161">
    <property type="entry name" value="DHPR"/>
    <property type="match status" value="1"/>
</dbReference>
<keyword evidence="2" id="KW-0028">Amino-acid biosynthesis</keyword>
<comment type="catalytic activity">
    <reaction evidence="10">
        <text>(S)-2,3,4,5-tetrahydrodipicolinate + NADP(+) + H2O = (2S,4S)-4-hydroxy-2,3,4,5-tetrahydrodipicolinate + NADPH + H(+)</text>
        <dbReference type="Rhea" id="RHEA:35331"/>
        <dbReference type="ChEBI" id="CHEBI:15377"/>
        <dbReference type="ChEBI" id="CHEBI:15378"/>
        <dbReference type="ChEBI" id="CHEBI:16845"/>
        <dbReference type="ChEBI" id="CHEBI:57783"/>
        <dbReference type="ChEBI" id="CHEBI:58349"/>
        <dbReference type="ChEBI" id="CHEBI:67139"/>
        <dbReference type="EC" id="1.17.1.8"/>
    </reaction>
</comment>
<keyword evidence="7" id="KW-0457">Lysine biosynthesis</keyword>
<keyword evidence="5 15" id="KW-0560">Oxidoreductase</keyword>
<dbReference type="RefSeq" id="WP_185178751.1">
    <property type="nucleotide sequence ID" value="NZ_CBCSEP010000005.1"/>
</dbReference>
<dbReference type="PANTHER" id="PTHR20836:SF0">
    <property type="entry name" value="4-HYDROXY-TETRAHYDRODIPICOLINATE REDUCTASE 1, CHLOROPLASTIC-RELATED"/>
    <property type="match status" value="1"/>
</dbReference>
<evidence type="ECO:0000256" key="3">
    <source>
        <dbReference type="ARBA" id="ARBA00022857"/>
    </source>
</evidence>
<comment type="catalytic activity">
    <reaction evidence="11">
        <text>(S)-2,3,4,5-tetrahydrodipicolinate + NAD(+) + H2O = (2S,4S)-4-hydroxy-2,3,4,5-tetrahydrodipicolinate + NADH + H(+)</text>
        <dbReference type="Rhea" id="RHEA:35323"/>
        <dbReference type="ChEBI" id="CHEBI:15377"/>
        <dbReference type="ChEBI" id="CHEBI:15378"/>
        <dbReference type="ChEBI" id="CHEBI:16845"/>
        <dbReference type="ChEBI" id="CHEBI:57540"/>
        <dbReference type="ChEBI" id="CHEBI:57945"/>
        <dbReference type="ChEBI" id="CHEBI:67139"/>
        <dbReference type="EC" id="1.17.1.8"/>
    </reaction>
</comment>
<feature type="domain" description="Dihydrodipicolinate reductase C-terminal" evidence="14">
    <location>
        <begin position="139"/>
        <end position="274"/>
    </location>
</feature>
<dbReference type="Gene3D" id="3.30.360.10">
    <property type="entry name" value="Dihydrodipicolinate Reductase, domain 2"/>
    <property type="match status" value="1"/>
</dbReference>
<evidence type="ECO:0000256" key="5">
    <source>
        <dbReference type="ARBA" id="ARBA00023002"/>
    </source>
</evidence>
<dbReference type="GO" id="GO:0019877">
    <property type="term" value="P:diaminopimelate biosynthetic process"/>
    <property type="evidence" value="ECO:0007669"/>
    <property type="project" value="UniProtKB-KW"/>
</dbReference>
<reference evidence="15 16" key="1">
    <citation type="submission" date="2020-08" db="EMBL/GenBank/DDBJ databases">
        <title>Cohnella phylogeny.</title>
        <authorList>
            <person name="Dunlap C."/>
        </authorList>
    </citation>
    <scope>NUCLEOTIDE SEQUENCE [LARGE SCALE GENOMIC DNA]</scope>
    <source>
        <strain evidence="15 16">DSM 103658</strain>
    </source>
</reference>
<comment type="caution">
    <text evidence="15">The sequence shown here is derived from an EMBL/GenBank/DDBJ whole genome shotgun (WGS) entry which is preliminary data.</text>
</comment>
<dbReference type="Gene3D" id="3.40.50.720">
    <property type="entry name" value="NAD(P)-binding Rossmann-like Domain"/>
    <property type="match status" value="1"/>
</dbReference>
<protein>
    <recommendedName>
        <fullName evidence="9 12">4-hydroxy-tetrahydrodipicolinate reductase</fullName>
        <ecNumber evidence="9 12">1.17.1.8</ecNumber>
    </recommendedName>
</protein>